<feature type="transmembrane region" description="Helical" evidence="1">
    <location>
        <begin position="284"/>
        <end position="307"/>
    </location>
</feature>
<feature type="transmembrane region" description="Helical" evidence="1">
    <location>
        <begin position="77"/>
        <end position="97"/>
    </location>
</feature>
<dbReference type="Pfam" id="PF09586">
    <property type="entry name" value="YfhO"/>
    <property type="match status" value="1"/>
</dbReference>
<feature type="transmembrane region" description="Helical" evidence="1">
    <location>
        <begin position="166"/>
        <end position="185"/>
    </location>
</feature>
<evidence type="ECO:0000256" key="1">
    <source>
        <dbReference type="SAM" id="Phobius"/>
    </source>
</evidence>
<feature type="transmembrane region" description="Helical" evidence="1">
    <location>
        <begin position="314"/>
        <end position="335"/>
    </location>
</feature>
<feature type="transmembrane region" description="Helical" evidence="1">
    <location>
        <begin position="833"/>
        <end position="854"/>
    </location>
</feature>
<feature type="transmembrane region" description="Helical" evidence="1">
    <location>
        <begin position="401"/>
        <end position="420"/>
    </location>
</feature>
<reference evidence="3" key="1">
    <citation type="journal article" date="2019" name="Int. J. Syst. Evol. Microbiol.">
        <title>The Global Catalogue of Microorganisms (GCM) 10K type strain sequencing project: providing services to taxonomists for standard genome sequencing and annotation.</title>
        <authorList>
            <consortium name="The Broad Institute Genomics Platform"/>
            <consortium name="The Broad Institute Genome Sequencing Center for Infectious Disease"/>
            <person name="Wu L."/>
            <person name="Ma J."/>
        </authorList>
    </citation>
    <scope>NUCLEOTIDE SEQUENCE [LARGE SCALE GENOMIC DNA]</scope>
    <source>
        <strain evidence="3">CGMCC 1.12151</strain>
    </source>
</reference>
<keyword evidence="1" id="KW-0812">Transmembrane</keyword>
<organism evidence="2 3">
    <name type="scientific">Planococcus dechangensis</name>
    <dbReference type="NCBI Taxonomy" id="1176255"/>
    <lineage>
        <taxon>Bacteria</taxon>
        <taxon>Bacillati</taxon>
        <taxon>Bacillota</taxon>
        <taxon>Bacilli</taxon>
        <taxon>Bacillales</taxon>
        <taxon>Caryophanaceae</taxon>
        <taxon>Planococcus</taxon>
    </lineage>
</organism>
<dbReference type="InterPro" id="IPR018580">
    <property type="entry name" value="Uncharacterised_YfhO"/>
</dbReference>
<sequence length="863" mass="98451">MRSFRPFLLIAIAFLAMSVIGHGIFLFQWTQNQFMAGPNDGLAQMMPFKQLLYDQYTSGEFFYSFDFGLGAGIFSELSYYFSTSFVYIATIAIVYVLEWMRIIGEPTVLFWAQASVFISILRLVAALLITYGLFRYMHISRLSAFVGASIYAISGMYFRHVTFWEFFADAFLWLPLLIFAAEKIFREQKPGWFIAAVAISMIDNFYFAYINFLLTCIYIAFRLFMPLAEAETTRKKAIVLFVAAGLIGAGISAISFVPSVYAYLNNHRPPFDQAIPWFEQTENILFMSRYILLPAIFVLFLFIPTLYRLRTFRLFAAIGMLTLVMYYSPMIGSVFNGFSAPQHRWEYFISLVAAGAIASGLDHFHKLRLKDLLPASFMTLLVYGLFVLRDDQLEFSTLYPRLAVIGLVVTLALALQATVATERMKKPLLTGWLLIFTLMAANVYQSEKLLIDGNIADVDEELITGENYDDTEVRDLIDEIQQRETSEMYRIDWMEGVRNNTPIVQGFQGLSAYSSILNKNLLYFYLIELEIDMQRESVSRYATLGNRSNLFSILQGNYAIREKDDPNVPYGFRKFAATENYIAYQNRYPLPFARPAFQVFQEAQLAEEPPLLREHAMLSGIVLDEDVEAQPLPERFPDEASYAVEGVDATYENGLLDITGETGGINLTLDEIPQEGDLYVSFHLENTAADQGFAIQVNEYRTTRKSNQSIYKTFVDDLTIRIAAAETVEIRLPKGVYRIDDIEVLNEPYTLLKEQNALADRTSNLTIDGSRVDVSYDNQDGALFLNLSIPYERGWHAKVNGERVDVLKANYAFLAVPLEAGDNQVELRYRPPFFLSSLLVTLVSLALGIFWLFVRKKRVRSHD</sequence>
<feature type="transmembrane region" description="Helical" evidence="1">
    <location>
        <begin position="139"/>
        <end position="159"/>
    </location>
</feature>
<keyword evidence="1" id="KW-1133">Transmembrane helix</keyword>
<name>A0ABV9MBZ4_9BACL</name>
<proteinExistence type="predicted"/>
<dbReference type="RefSeq" id="WP_377278995.1">
    <property type="nucleotide sequence ID" value="NZ_JBHSGL010000005.1"/>
</dbReference>
<dbReference type="EMBL" id="JBHSGL010000005">
    <property type="protein sequence ID" value="MFC4713281.1"/>
    <property type="molecule type" value="Genomic_DNA"/>
</dbReference>
<feature type="transmembrane region" description="Helical" evidence="1">
    <location>
        <begin position="372"/>
        <end position="389"/>
    </location>
</feature>
<protein>
    <submittedName>
        <fullName evidence="2">YfhO family protein</fullName>
    </submittedName>
</protein>
<accession>A0ABV9MBZ4</accession>
<comment type="caution">
    <text evidence="2">The sequence shown here is derived from an EMBL/GenBank/DDBJ whole genome shotgun (WGS) entry which is preliminary data.</text>
</comment>
<gene>
    <name evidence="2" type="ORF">ACFO5U_10430</name>
</gene>
<feature type="transmembrane region" description="Helical" evidence="1">
    <location>
        <begin position="237"/>
        <end position="264"/>
    </location>
</feature>
<keyword evidence="3" id="KW-1185">Reference proteome</keyword>
<evidence type="ECO:0000313" key="3">
    <source>
        <dbReference type="Proteomes" id="UP001595932"/>
    </source>
</evidence>
<feature type="transmembrane region" description="Helical" evidence="1">
    <location>
        <begin position="205"/>
        <end position="225"/>
    </location>
</feature>
<feature type="transmembrane region" description="Helical" evidence="1">
    <location>
        <begin position="427"/>
        <end position="444"/>
    </location>
</feature>
<evidence type="ECO:0000313" key="2">
    <source>
        <dbReference type="EMBL" id="MFC4713281.1"/>
    </source>
</evidence>
<feature type="transmembrane region" description="Helical" evidence="1">
    <location>
        <begin position="347"/>
        <end position="365"/>
    </location>
</feature>
<keyword evidence="1" id="KW-0472">Membrane</keyword>
<feature type="transmembrane region" description="Helical" evidence="1">
    <location>
        <begin position="7"/>
        <end position="29"/>
    </location>
</feature>
<dbReference type="PANTHER" id="PTHR38454:SF1">
    <property type="entry name" value="INTEGRAL MEMBRANE PROTEIN"/>
    <property type="match status" value="1"/>
</dbReference>
<dbReference type="Proteomes" id="UP001595932">
    <property type="component" value="Unassembled WGS sequence"/>
</dbReference>
<dbReference type="PANTHER" id="PTHR38454">
    <property type="entry name" value="INTEGRAL MEMBRANE PROTEIN-RELATED"/>
    <property type="match status" value="1"/>
</dbReference>
<feature type="transmembrane region" description="Helical" evidence="1">
    <location>
        <begin position="109"/>
        <end position="133"/>
    </location>
</feature>